<name>A0ABZ1TLU8_STRVG</name>
<dbReference type="EMBL" id="CP108090">
    <property type="protein sequence ID" value="WUQ15459.1"/>
    <property type="molecule type" value="Genomic_DNA"/>
</dbReference>
<organism evidence="1 2">
    <name type="scientific">Streptomyces virginiae</name>
    <name type="common">Streptomyces cinnamonensis</name>
    <dbReference type="NCBI Taxonomy" id="1961"/>
    <lineage>
        <taxon>Bacteria</taxon>
        <taxon>Bacillati</taxon>
        <taxon>Actinomycetota</taxon>
        <taxon>Actinomycetes</taxon>
        <taxon>Kitasatosporales</taxon>
        <taxon>Streptomycetaceae</taxon>
        <taxon>Streptomyces</taxon>
    </lineage>
</organism>
<gene>
    <name evidence="1" type="ORF">OG517_30915</name>
</gene>
<keyword evidence="2" id="KW-1185">Reference proteome</keyword>
<protein>
    <submittedName>
        <fullName evidence="1">Uncharacterized protein</fullName>
    </submittedName>
</protein>
<accession>A0ABZ1TLU8</accession>
<sequence length="85" mass="9427">MIHFKVAADGPEPLSVWFEPLAWEVVLDPGDHLLVARPDFSPGPQFAPVFCHEPGRLSILEPNWVPGSEPGYARVWNSGGEEITY</sequence>
<dbReference type="Proteomes" id="UP001432039">
    <property type="component" value="Chromosome"/>
</dbReference>
<evidence type="ECO:0000313" key="1">
    <source>
        <dbReference type="EMBL" id="WUQ15459.1"/>
    </source>
</evidence>
<proteinExistence type="predicted"/>
<evidence type="ECO:0000313" key="2">
    <source>
        <dbReference type="Proteomes" id="UP001432039"/>
    </source>
</evidence>
<reference evidence="1" key="1">
    <citation type="submission" date="2022-10" db="EMBL/GenBank/DDBJ databases">
        <title>The complete genomes of actinobacterial strains from the NBC collection.</title>
        <authorList>
            <person name="Joergensen T.S."/>
            <person name="Alvarez Arevalo M."/>
            <person name="Sterndorff E.B."/>
            <person name="Faurdal D."/>
            <person name="Vuksanovic O."/>
            <person name="Mourched A.-S."/>
            <person name="Charusanti P."/>
            <person name="Shaw S."/>
            <person name="Blin K."/>
            <person name="Weber T."/>
        </authorList>
    </citation>
    <scope>NUCLEOTIDE SEQUENCE</scope>
    <source>
        <strain evidence="1">NBC_00248</strain>
    </source>
</reference>
<dbReference type="RefSeq" id="WP_328963947.1">
    <property type="nucleotide sequence ID" value="NZ_CP108090.1"/>
</dbReference>